<organism evidence="1 2">
    <name type="scientific">Hypocrea virens (strain Gv29-8 / FGSC 10586)</name>
    <name type="common">Gliocladium virens</name>
    <name type="synonym">Trichoderma virens</name>
    <dbReference type="NCBI Taxonomy" id="413071"/>
    <lineage>
        <taxon>Eukaryota</taxon>
        <taxon>Fungi</taxon>
        <taxon>Dikarya</taxon>
        <taxon>Ascomycota</taxon>
        <taxon>Pezizomycotina</taxon>
        <taxon>Sordariomycetes</taxon>
        <taxon>Hypocreomycetidae</taxon>
        <taxon>Hypocreales</taxon>
        <taxon>Hypocreaceae</taxon>
        <taxon>Trichoderma</taxon>
    </lineage>
</organism>
<dbReference type="GeneID" id="25797168"/>
<comment type="caution">
    <text evidence="1">The sequence shown here is derived from an EMBL/GenBank/DDBJ whole genome shotgun (WGS) entry which is preliminary data.</text>
</comment>
<evidence type="ECO:0000313" key="2">
    <source>
        <dbReference type="Proteomes" id="UP000007115"/>
    </source>
</evidence>
<dbReference type="AlphaFoldDB" id="G9MYT4"/>
<accession>G9MYT4</accession>
<dbReference type="HOGENOM" id="CLU_1619269_0_0_1"/>
<keyword evidence="2" id="KW-1185">Reference proteome</keyword>
<dbReference type="EMBL" id="ABDF02000080">
    <property type="protein sequence ID" value="EHK20263.1"/>
    <property type="molecule type" value="Genomic_DNA"/>
</dbReference>
<gene>
    <name evidence="1" type="ORF">TRIVIDRAFT_68940</name>
</gene>
<evidence type="ECO:0000313" key="1">
    <source>
        <dbReference type="EMBL" id="EHK20263.1"/>
    </source>
</evidence>
<name>G9MYT4_HYPVG</name>
<reference evidence="1 2" key="1">
    <citation type="journal article" date="2011" name="Genome Biol.">
        <title>Comparative genome sequence analysis underscores mycoparasitism as the ancestral life style of Trichoderma.</title>
        <authorList>
            <person name="Kubicek C.P."/>
            <person name="Herrera-Estrella A."/>
            <person name="Seidl-Seiboth V."/>
            <person name="Martinez D.A."/>
            <person name="Druzhinina I.S."/>
            <person name="Thon M."/>
            <person name="Zeilinger S."/>
            <person name="Casas-Flores S."/>
            <person name="Horwitz B.A."/>
            <person name="Mukherjee P.K."/>
            <person name="Mukherjee M."/>
            <person name="Kredics L."/>
            <person name="Alcaraz L.D."/>
            <person name="Aerts A."/>
            <person name="Antal Z."/>
            <person name="Atanasova L."/>
            <person name="Cervantes-Badillo M.G."/>
            <person name="Challacombe J."/>
            <person name="Chertkov O."/>
            <person name="McCluskey K."/>
            <person name="Coulpier F."/>
            <person name="Deshpande N."/>
            <person name="von Doehren H."/>
            <person name="Ebbole D.J."/>
            <person name="Esquivel-Naranjo E.U."/>
            <person name="Fekete E."/>
            <person name="Flipphi M."/>
            <person name="Glaser F."/>
            <person name="Gomez-Rodriguez E.Y."/>
            <person name="Gruber S."/>
            <person name="Han C."/>
            <person name="Henrissat B."/>
            <person name="Hermosa R."/>
            <person name="Hernandez-Onate M."/>
            <person name="Karaffa L."/>
            <person name="Kosti I."/>
            <person name="Le Crom S."/>
            <person name="Lindquist E."/>
            <person name="Lucas S."/>
            <person name="Luebeck M."/>
            <person name="Luebeck P.S."/>
            <person name="Margeot A."/>
            <person name="Metz B."/>
            <person name="Misra M."/>
            <person name="Nevalainen H."/>
            <person name="Omann M."/>
            <person name="Packer N."/>
            <person name="Perrone G."/>
            <person name="Uresti-Rivera E.E."/>
            <person name="Salamov A."/>
            <person name="Schmoll M."/>
            <person name="Seiboth B."/>
            <person name="Shapiro H."/>
            <person name="Sukno S."/>
            <person name="Tamayo-Ramos J.A."/>
            <person name="Tisch D."/>
            <person name="Wiest A."/>
            <person name="Wilkinson H.H."/>
            <person name="Zhang M."/>
            <person name="Coutinho P.M."/>
            <person name="Kenerley C.M."/>
            <person name="Monte E."/>
            <person name="Baker S.E."/>
            <person name="Grigoriev I.V."/>
        </authorList>
    </citation>
    <scope>NUCLEOTIDE SEQUENCE [LARGE SCALE GENOMIC DNA]</scope>
    <source>
        <strain evidence="2">Gv29-8 / FGSC 10586</strain>
    </source>
</reference>
<sequence>MPTYKGIVYEGAVLGRYGRSKYLYSLPAEVLSRGLAEGVLIRLSYRILLALIDLASKNMTAWRFVNLQRVYSYGTVPILIQGRVVEVLPNLHSTSKHIYLEACIAYPSLDPWLGNMVQIAGPSSSKMEREQGFVSSIDCKHMALHTMYLALRTLWERRRVVSID</sequence>
<dbReference type="VEuPathDB" id="FungiDB:TRIVIDRAFT_68940"/>
<proteinExistence type="predicted"/>
<dbReference type="InParanoid" id="G9MYT4"/>
<dbReference type="RefSeq" id="XP_013954460.1">
    <property type="nucleotide sequence ID" value="XM_014098985.1"/>
</dbReference>
<protein>
    <submittedName>
        <fullName evidence="1">Uncharacterized protein</fullName>
    </submittedName>
</protein>
<dbReference type="Proteomes" id="UP000007115">
    <property type="component" value="Unassembled WGS sequence"/>
</dbReference>